<organism evidence="3 4">
    <name type="scientific">Novosphingobium beihaiensis</name>
    <dbReference type="NCBI Taxonomy" id="2930389"/>
    <lineage>
        <taxon>Bacteria</taxon>
        <taxon>Pseudomonadati</taxon>
        <taxon>Pseudomonadota</taxon>
        <taxon>Alphaproteobacteria</taxon>
        <taxon>Sphingomonadales</taxon>
        <taxon>Sphingomonadaceae</taxon>
        <taxon>Novosphingobium</taxon>
    </lineage>
</organism>
<evidence type="ECO:0000313" key="3">
    <source>
        <dbReference type="EMBL" id="MCJ2187794.1"/>
    </source>
</evidence>
<dbReference type="Proteomes" id="UP001202281">
    <property type="component" value="Unassembled WGS sequence"/>
</dbReference>
<evidence type="ECO:0000256" key="1">
    <source>
        <dbReference type="SAM" id="MobiDB-lite"/>
    </source>
</evidence>
<dbReference type="PROSITE" id="PS51257">
    <property type="entry name" value="PROKAR_LIPOPROTEIN"/>
    <property type="match status" value="1"/>
</dbReference>
<comment type="caution">
    <text evidence="3">The sequence shown here is derived from an EMBL/GenBank/DDBJ whole genome shotgun (WGS) entry which is preliminary data.</text>
</comment>
<evidence type="ECO:0008006" key="5">
    <source>
        <dbReference type="Google" id="ProtNLM"/>
    </source>
</evidence>
<gene>
    <name evidence="3" type="ORF">MTR66_13315</name>
</gene>
<keyword evidence="4" id="KW-1185">Reference proteome</keyword>
<name>A0ABT0BRV5_9SPHN</name>
<dbReference type="InterPro" id="IPR028994">
    <property type="entry name" value="Integrin_alpha_N"/>
</dbReference>
<sequence length="179" mass="18957">MMKRLNILVMPLAAILALAGCKKSEPDAGPTAQPSEEPVKQSAENWIKANYQDMGKLLYAQAETDLDGDGTPEVLAYVGGPMMCGTGGCNLVVLKRDGLQFRKVSELSVVQLPVGVLDSKSNGWRDLAVTIAGGGVPAHIVRLAFDGSGYPDNPTVSPAEETDSIGRELIPLEPLKPVE</sequence>
<dbReference type="EMBL" id="JALHLG010000018">
    <property type="protein sequence ID" value="MCJ2187794.1"/>
    <property type="molecule type" value="Genomic_DNA"/>
</dbReference>
<dbReference type="SUPFAM" id="SSF69318">
    <property type="entry name" value="Integrin alpha N-terminal domain"/>
    <property type="match status" value="1"/>
</dbReference>
<protein>
    <recommendedName>
        <fullName evidence="5">Lipoprotein</fullName>
    </recommendedName>
</protein>
<feature type="chain" id="PRO_5047450051" description="Lipoprotein" evidence="2">
    <location>
        <begin position="20"/>
        <end position="179"/>
    </location>
</feature>
<feature type="region of interest" description="Disordered" evidence="1">
    <location>
        <begin position="151"/>
        <end position="179"/>
    </location>
</feature>
<feature type="signal peptide" evidence="2">
    <location>
        <begin position="1"/>
        <end position="19"/>
    </location>
</feature>
<evidence type="ECO:0000313" key="4">
    <source>
        <dbReference type="Proteomes" id="UP001202281"/>
    </source>
</evidence>
<reference evidence="3 4" key="1">
    <citation type="submission" date="2022-04" db="EMBL/GenBank/DDBJ databases">
        <title>Identification of a novel bacterium isolated from mangrove sediments.</title>
        <authorList>
            <person name="Pan X."/>
        </authorList>
    </citation>
    <scope>NUCLEOTIDE SEQUENCE [LARGE SCALE GENOMIC DNA]</scope>
    <source>
        <strain evidence="3 4">B2638</strain>
    </source>
</reference>
<dbReference type="RefSeq" id="WP_243921834.1">
    <property type="nucleotide sequence ID" value="NZ_JALHLG010000018.1"/>
</dbReference>
<accession>A0ABT0BRV5</accession>
<evidence type="ECO:0000256" key="2">
    <source>
        <dbReference type="SAM" id="SignalP"/>
    </source>
</evidence>
<keyword evidence="2" id="KW-0732">Signal</keyword>
<proteinExistence type="predicted"/>